<keyword evidence="2" id="KW-1185">Reference proteome</keyword>
<dbReference type="Proteomes" id="UP000271098">
    <property type="component" value="Unassembled WGS sequence"/>
</dbReference>
<reference evidence="3" key="1">
    <citation type="submission" date="2016-06" db="UniProtKB">
        <authorList>
            <consortium name="WormBaseParasite"/>
        </authorList>
    </citation>
    <scope>IDENTIFICATION</scope>
</reference>
<protein>
    <submittedName>
        <fullName evidence="1 3">Uncharacterized protein</fullName>
    </submittedName>
</protein>
<name>A0A183D091_9BILA</name>
<organism evidence="3">
    <name type="scientific">Gongylonema pulchrum</name>
    <dbReference type="NCBI Taxonomy" id="637853"/>
    <lineage>
        <taxon>Eukaryota</taxon>
        <taxon>Metazoa</taxon>
        <taxon>Ecdysozoa</taxon>
        <taxon>Nematoda</taxon>
        <taxon>Chromadorea</taxon>
        <taxon>Rhabditida</taxon>
        <taxon>Spirurina</taxon>
        <taxon>Spiruromorpha</taxon>
        <taxon>Spiruroidea</taxon>
        <taxon>Gongylonematidae</taxon>
        <taxon>Gongylonema</taxon>
    </lineage>
</organism>
<dbReference type="AlphaFoldDB" id="A0A183D091"/>
<dbReference type="EMBL" id="UYRT01003017">
    <property type="protein sequence ID" value="VDK32396.1"/>
    <property type="molecule type" value="Genomic_DNA"/>
</dbReference>
<evidence type="ECO:0000313" key="2">
    <source>
        <dbReference type="Proteomes" id="UP000271098"/>
    </source>
</evidence>
<evidence type="ECO:0000313" key="1">
    <source>
        <dbReference type="EMBL" id="VDK32396.1"/>
    </source>
</evidence>
<gene>
    <name evidence="1" type="ORF">GPUH_LOCUS2132</name>
</gene>
<proteinExistence type="predicted"/>
<dbReference type="WBParaSite" id="GPUH_0000213701-mRNA-1">
    <property type="protein sequence ID" value="GPUH_0000213701-mRNA-1"/>
    <property type="gene ID" value="GPUH_0000213701"/>
</dbReference>
<evidence type="ECO:0000313" key="3">
    <source>
        <dbReference type="WBParaSite" id="GPUH_0000213701-mRNA-1"/>
    </source>
</evidence>
<accession>A0A183D091</accession>
<reference evidence="1 2" key="2">
    <citation type="submission" date="2018-11" db="EMBL/GenBank/DDBJ databases">
        <authorList>
            <consortium name="Pathogen Informatics"/>
        </authorList>
    </citation>
    <scope>NUCLEOTIDE SEQUENCE [LARGE SCALE GENOMIC DNA]</scope>
</reference>
<sequence>MTSTATSGLYCLCFLPEIRVSFFFPAFSCGLFDVRALHTSQRVRRSGTEQGLWAQTPSQLQGVGAVAGKREMLNIIVQVDDGLRCGASPEGAAPRFVSATNSLSPSTQDTAMTTSVENLSDVNSDQQYSVISRSKEQGN</sequence>